<gene>
    <name evidence="1" type="ORF">RPERSI_LOCUS16320</name>
</gene>
<name>A0ACA9QZ78_9GLOM</name>
<organism evidence="1 2">
    <name type="scientific">Racocetra persica</name>
    <dbReference type="NCBI Taxonomy" id="160502"/>
    <lineage>
        <taxon>Eukaryota</taxon>
        <taxon>Fungi</taxon>
        <taxon>Fungi incertae sedis</taxon>
        <taxon>Mucoromycota</taxon>
        <taxon>Glomeromycotina</taxon>
        <taxon>Glomeromycetes</taxon>
        <taxon>Diversisporales</taxon>
        <taxon>Gigasporaceae</taxon>
        <taxon>Racocetra</taxon>
    </lineage>
</organism>
<protein>
    <submittedName>
        <fullName evidence="1">12122_t:CDS:1</fullName>
    </submittedName>
</protein>
<sequence length="39" mass="4660">MKRRNLYDDRELVTKVLFHSMLSDLPAHEVDTEVPIEVY</sequence>
<accession>A0ACA9QZ78</accession>
<dbReference type="Proteomes" id="UP000789920">
    <property type="component" value="Unassembled WGS sequence"/>
</dbReference>
<reference evidence="1" key="1">
    <citation type="submission" date="2021-06" db="EMBL/GenBank/DDBJ databases">
        <authorList>
            <person name="Kallberg Y."/>
            <person name="Tangrot J."/>
            <person name="Rosling A."/>
        </authorList>
    </citation>
    <scope>NUCLEOTIDE SEQUENCE</scope>
    <source>
        <strain evidence="1">MA461A</strain>
    </source>
</reference>
<dbReference type="EMBL" id="CAJVQC010040174">
    <property type="protein sequence ID" value="CAG8770240.1"/>
    <property type="molecule type" value="Genomic_DNA"/>
</dbReference>
<proteinExistence type="predicted"/>
<keyword evidence="2" id="KW-1185">Reference proteome</keyword>
<evidence type="ECO:0000313" key="2">
    <source>
        <dbReference type="Proteomes" id="UP000789920"/>
    </source>
</evidence>
<comment type="caution">
    <text evidence="1">The sequence shown here is derived from an EMBL/GenBank/DDBJ whole genome shotgun (WGS) entry which is preliminary data.</text>
</comment>
<evidence type="ECO:0000313" key="1">
    <source>
        <dbReference type="EMBL" id="CAG8770240.1"/>
    </source>
</evidence>